<proteinExistence type="predicted"/>
<gene>
    <name evidence="1" type="ORF">COCON_G00228020</name>
</gene>
<evidence type="ECO:0000313" key="2">
    <source>
        <dbReference type="Proteomes" id="UP001152803"/>
    </source>
</evidence>
<organism evidence="1 2">
    <name type="scientific">Conger conger</name>
    <name type="common">Conger eel</name>
    <name type="synonym">Muraena conger</name>
    <dbReference type="NCBI Taxonomy" id="82655"/>
    <lineage>
        <taxon>Eukaryota</taxon>
        <taxon>Metazoa</taxon>
        <taxon>Chordata</taxon>
        <taxon>Craniata</taxon>
        <taxon>Vertebrata</taxon>
        <taxon>Euteleostomi</taxon>
        <taxon>Actinopterygii</taxon>
        <taxon>Neopterygii</taxon>
        <taxon>Teleostei</taxon>
        <taxon>Anguilliformes</taxon>
        <taxon>Congridae</taxon>
        <taxon>Conger</taxon>
    </lineage>
</organism>
<sequence length="66" mass="7637">MTRPGVCVTSFRLQQADTQHERAWTSERGLAITIPRLVQIDHFSFFWEPSEGDDEINSTLRCMQPV</sequence>
<dbReference type="EMBL" id="JAFJMO010000019">
    <property type="protein sequence ID" value="KAJ8249586.1"/>
    <property type="molecule type" value="Genomic_DNA"/>
</dbReference>
<dbReference type="AlphaFoldDB" id="A0A9Q1HMT2"/>
<keyword evidence="2" id="KW-1185">Reference proteome</keyword>
<accession>A0A9Q1HMT2</accession>
<evidence type="ECO:0000313" key="1">
    <source>
        <dbReference type="EMBL" id="KAJ8249586.1"/>
    </source>
</evidence>
<name>A0A9Q1HMT2_CONCO</name>
<protein>
    <submittedName>
        <fullName evidence="1">Uncharacterized protein</fullName>
    </submittedName>
</protein>
<reference evidence="1" key="1">
    <citation type="journal article" date="2023" name="Science">
        <title>Genome structures resolve the early diversification of teleost fishes.</title>
        <authorList>
            <person name="Parey E."/>
            <person name="Louis A."/>
            <person name="Montfort J."/>
            <person name="Bouchez O."/>
            <person name="Roques C."/>
            <person name="Iampietro C."/>
            <person name="Lluch J."/>
            <person name="Castinel A."/>
            <person name="Donnadieu C."/>
            <person name="Desvignes T."/>
            <person name="Floi Bucao C."/>
            <person name="Jouanno E."/>
            <person name="Wen M."/>
            <person name="Mejri S."/>
            <person name="Dirks R."/>
            <person name="Jansen H."/>
            <person name="Henkel C."/>
            <person name="Chen W.J."/>
            <person name="Zahm M."/>
            <person name="Cabau C."/>
            <person name="Klopp C."/>
            <person name="Thompson A.W."/>
            <person name="Robinson-Rechavi M."/>
            <person name="Braasch I."/>
            <person name="Lecointre G."/>
            <person name="Bobe J."/>
            <person name="Postlethwait J.H."/>
            <person name="Berthelot C."/>
            <person name="Roest Crollius H."/>
            <person name="Guiguen Y."/>
        </authorList>
    </citation>
    <scope>NUCLEOTIDE SEQUENCE</scope>
    <source>
        <strain evidence="1">Concon-B</strain>
    </source>
</reference>
<dbReference type="Proteomes" id="UP001152803">
    <property type="component" value="Unassembled WGS sequence"/>
</dbReference>
<comment type="caution">
    <text evidence="1">The sequence shown here is derived from an EMBL/GenBank/DDBJ whole genome shotgun (WGS) entry which is preliminary data.</text>
</comment>